<dbReference type="CDD" id="cd18807">
    <property type="entry name" value="SF1_C_UvrD"/>
    <property type="match status" value="1"/>
</dbReference>
<dbReference type="Pfam" id="PF13361">
    <property type="entry name" value="UvrD_C"/>
    <property type="match status" value="1"/>
</dbReference>
<proteinExistence type="predicted"/>
<keyword evidence="4" id="KW-0067">ATP-binding</keyword>
<evidence type="ECO:0000256" key="4">
    <source>
        <dbReference type="ARBA" id="ARBA00022840"/>
    </source>
</evidence>
<keyword evidence="3 6" id="KW-0347">Helicase</keyword>
<dbReference type="GO" id="GO:0005524">
    <property type="term" value="F:ATP binding"/>
    <property type="evidence" value="ECO:0007669"/>
    <property type="project" value="UniProtKB-KW"/>
</dbReference>
<dbReference type="GO" id="GO:0016787">
    <property type="term" value="F:hydrolase activity"/>
    <property type="evidence" value="ECO:0007669"/>
    <property type="project" value="UniProtKB-KW"/>
</dbReference>
<dbReference type="EC" id="3.6.1.-" evidence="6"/>
<sequence length="198" mass="22431">MKTLVKVLACDLDTTYRFNSRIGEVANRFIQQNPGQLKKPLNSLTNGDKKAVTLLDESHLDALLDKLSGYAKPEERILILARYHHMRPASLEKAATRWPKLQIDFMTIHASKGQQADYVIIVGLQEGSDGFPAAARESIMEEALLPPVEDFPDAEERRLMYVALTRARHRVWALFNKENPSPFVEILKNLDVPVARKP</sequence>
<keyword evidence="1" id="KW-0547">Nucleotide-binding</keyword>
<dbReference type="SUPFAM" id="SSF52540">
    <property type="entry name" value="P-loop containing nucleoside triphosphate hydrolases"/>
    <property type="match status" value="1"/>
</dbReference>
<keyword evidence="2 6" id="KW-0378">Hydrolase</keyword>
<evidence type="ECO:0000256" key="3">
    <source>
        <dbReference type="ARBA" id="ARBA00022806"/>
    </source>
</evidence>
<reference evidence="6 7" key="1">
    <citation type="submission" date="2018-06" db="EMBL/GenBank/DDBJ databases">
        <authorList>
            <consortium name="Pathogen Informatics"/>
            <person name="Doyle S."/>
        </authorList>
    </citation>
    <scope>NUCLEOTIDE SEQUENCE [LARGE SCALE GENOMIC DNA]</scope>
    <source>
        <strain evidence="6 7">NCTC11112</strain>
    </source>
</reference>
<dbReference type="GO" id="GO:0043138">
    <property type="term" value="F:3'-5' DNA helicase activity"/>
    <property type="evidence" value="ECO:0007669"/>
    <property type="project" value="TreeGrafter"/>
</dbReference>
<evidence type="ECO:0000313" key="6">
    <source>
        <dbReference type="EMBL" id="STG54199.1"/>
    </source>
</evidence>
<dbReference type="PANTHER" id="PTHR11070:SF63">
    <property type="entry name" value="DNA HELICASE IV"/>
    <property type="match status" value="1"/>
</dbReference>
<dbReference type="FunFam" id="3.40.50.300:FF:000975">
    <property type="entry name" value="DNA helicase"/>
    <property type="match status" value="1"/>
</dbReference>
<dbReference type="PANTHER" id="PTHR11070">
    <property type="entry name" value="UVRD / RECB / PCRA DNA HELICASE FAMILY MEMBER"/>
    <property type="match status" value="1"/>
</dbReference>
<dbReference type="InterPro" id="IPR027417">
    <property type="entry name" value="P-loop_NTPase"/>
</dbReference>
<dbReference type="GO" id="GO:0005829">
    <property type="term" value="C:cytosol"/>
    <property type="evidence" value="ECO:0007669"/>
    <property type="project" value="TreeGrafter"/>
</dbReference>
<evidence type="ECO:0000256" key="2">
    <source>
        <dbReference type="ARBA" id="ARBA00022801"/>
    </source>
</evidence>
<gene>
    <name evidence="6" type="primary">helD_3</name>
    <name evidence="6" type="ORF">NCTC11112_04773</name>
</gene>
<feature type="domain" description="UvrD-like helicase C-terminal" evidence="5">
    <location>
        <begin position="73"/>
        <end position="174"/>
    </location>
</feature>
<evidence type="ECO:0000259" key="5">
    <source>
        <dbReference type="Pfam" id="PF13361"/>
    </source>
</evidence>
<evidence type="ECO:0000313" key="7">
    <source>
        <dbReference type="Proteomes" id="UP000254817"/>
    </source>
</evidence>
<dbReference type="Proteomes" id="UP000254817">
    <property type="component" value="Unassembled WGS sequence"/>
</dbReference>
<dbReference type="InterPro" id="IPR000212">
    <property type="entry name" value="DNA_helicase_UvrD/REP"/>
</dbReference>
<evidence type="ECO:0000256" key="1">
    <source>
        <dbReference type="ARBA" id="ARBA00022741"/>
    </source>
</evidence>
<dbReference type="EMBL" id="UGAW01000001">
    <property type="protein sequence ID" value="STG54199.1"/>
    <property type="molecule type" value="Genomic_DNA"/>
</dbReference>
<name>A0A376MUT1_ECOLX</name>
<accession>A0A376MUT1</accession>
<dbReference type="Gene3D" id="3.40.50.300">
    <property type="entry name" value="P-loop containing nucleotide triphosphate hydrolases"/>
    <property type="match status" value="1"/>
</dbReference>
<protein>
    <submittedName>
        <fullName evidence="6">DNA helicase IV</fullName>
        <ecNumber evidence="6">3.6.1.-</ecNumber>
        <ecNumber evidence="6">3.6.4.12</ecNumber>
    </submittedName>
</protein>
<dbReference type="AlphaFoldDB" id="A0A376MUT1"/>
<dbReference type="GO" id="GO:0000725">
    <property type="term" value="P:recombinational repair"/>
    <property type="evidence" value="ECO:0007669"/>
    <property type="project" value="TreeGrafter"/>
</dbReference>
<organism evidence="6 7">
    <name type="scientific">Escherichia coli</name>
    <dbReference type="NCBI Taxonomy" id="562"/>
    <lineage>
        <taxon>Bacteria</taxon>
        <taxon>Pseudomonadati</taxon>
        <taxon>Pseudomonadota</taxon>
        <taxon>Gammaproteobacteria</taxon>
        <taxon>Enterobacterales</taxon>
        <taxon>Enterobacteriaceae</taxon>
        <taxon>Escherichia</taxon>
    </lineage>
</organism>
<dbReference type="GO" id="GO:0003677">
    <property type="term" value="F:DNA binding"/>
    <property type="evidence" value="ECO:0007669"/>
    <property type="project" value="InterPro"/>
</dbReference>
<dbReference type="InterPro" id="IPR014017">
    <property type="entry name" value="DNA_helicase_UvrD-like_C"/>
</dbReference>
<dbReference type="EC" id="3.6.4.12" evidence="6"/>